<feature type="domain" description="Fibronectin type-III" evidence="4">
    <location>
        <begin position="306"/>
        <end position="402"/>
    </location>
</feature>
<keyword evidence="2" id="KW-0624">Polysaccharide degradation</keyword>
<evidence type="ECO:0000256" key="1">
    <source>
        <dbReference type="ARBA" id="ARBA00023295"/>
    </source>
</evidence>
<dbReference type="InterPro" id="IPR036116">
    <property type="entry name" value="FN3_sf"/>
</dbReference>
<dbReference type="SMART" id="SM00060">
    <property type="entry name" value="FN3"/>
    <property type="match status" value="3"/>
</dbReference>
<dbReference type="Proteomes" id="UP001585053">
    <property type="component" value="Unassembled WGS sequence"/>
</dbReference>
<sequence>MAWNRGARSEHERRVPTPARHDETPADPFVRHGIDDDLRERSKEEARTDLLARGARVVDRLPELPILPPLRDHRALGDHLRRRGALFSPVVVFGEERLSRGFTVLDGLRLRDGGLPEEGGYVTLDDEALDAAGRRLQREPMTEGKAAAERVIALLRSAGSREARDRIVLWEIVSHMSSPPPVVSERALAEPWTAAGLDPDEASRIAAALRRGERGAGRTGVAEREVRALLADRCLRQAETATAELPREHPLRSEVSDLAERVASLVRDADLALREGRTEDAARDLAVAVELAVDDERLPLRLGAIPPEPVQEVTARVDGRRVVVTWRPSTSTAGTVSYRVTRRTGSGGSARETPLGEVTGTEAVDDHLCVGGDAHYAVVAVRGGLGVSPEATSTPVMITPDVAEPRTVSDETGVTMSWRPPPEAIRIEVLRGEGTPPHGSSPGTIVVEHDGSRFHDASVRPDVEYFYRVRAVYLTSRGRTRTSQGRVIRVVPGPRAVPVRDLRVSPDPRGFAASWTPPERGRVRLFTDRREPSVPFGAEVDTGPEALPWAPVPGTPVVDADGRARLPLSLPAGITHVLAVTMAGESAVMGEHVRVTAAPPVTDLRAERFDTAVRLGWTWPEHTATALVSWRSDTPREDDLPMSAEEDREVLGTERRSRRRYDAEGGFEARMGAGPLLVTVRTVVPTGDDEALSVPVTVRVPGRVVIDYRVEPAGLLRRERVVRLSSEVSCRMPEIAVVYTPGRIQPHTGERGRVLSVLPARLLEPGERVSVRVRPPREAEPGWLMCFPVEGGEDVRLRQPPVKELRL</sequence>
<dbReference type="Gene3D" id="2.60.40.10">
    <property type="entry name" value="Immunoglobulins"/>
    <property type="match status" value="2"/>
</dbReference>
<dbReference type="InterPro" id="IPR013783">
    <property type="entry name" value="Ig-like_fold"/>
</dbReference>
<comment type="caution">
    <text evidence="5">The sequence shown here is derived from an EMBL/GenBank/DDBJ whole genome shotgun (WGS) entry which is preliminary data.</text>
</comment>
<keyword evidence="1" id="KW-0326">Glycosidase</keyword>
<organism evidence="5 6">
    <name type="scientific">Nocardiopsis alba</name>
    <dbReference type="NCBI Taxonomy" id="53437"/>
    <lineage>
        <taxon>Bacteria</taxon>
        <taxon>Bacillati</taxon>
        <taxon>Actinomycetota</taxon>
        <taxon>Actinomycetes</taxon>
        <taxon>Streptosporangiales</taxon>
        <taxon>Nocardiopsidaceae</taxon>
        <taxon>Nocardiopsis</taxon>
    </lineage>
</organism>
<feature type="compositionally biased region" description="Basic and acidic residues" evidence="3">
    <location>
        <begin position="7"/>
        <end position="32"/>
    </location>
</feature>
<dbReference type="RefSeq" id="WP_376737117.1">
    <property type="nucleotide sequence ID" value="NZ_JAYMRS010000002.1"/>
</dbReference>
<keyword evidence="6" id="KW-1185">Reference proteome</keyword>
<evidence type="ECO:0000256" key="3">
    <source>
        <dbReference type="SAM" id="MobiDB-lite"/>
    </source>
</evidence>
<name>A0ABV5DTD6_9ACTN</name>
<evidence type="ECO:0000259" key="4">
    <source>
        <dbReference type="PROSITE" id="PS50853"/>
    </source>
</evidence>
<keyword evidence="2" id="KW-0119">Carbohydrate metabolism</keyword>
<proteinExistence type="predicted"/>
<dbReference type="InterPro" id="IPR003961">
    <property type="entry name" value="FN3_dom"/>
</dbReference>
<feature type="region of interest" description="Disordered" evidence="3">
    <location>
        <begin position="633"/>
        <end position="656"/>
    </location>
</feature>
<dbReference type="PROSITE" id="PS50853">
    <property type="entry name" value="FN3"/>
    <property type="match status" value="1"/>
</dbReference>
<feature type="region of interest" description="Disordered" evidence="3">
    <location>
        <begin position="1"/>
        <end position="32"/>
    </location>
</feature>
<reference evidence="5 6" key="1">
    <citation type="submission" date="2024-01" db="EMBL/GenBank/DDBJ databases">
        <title>Genome mining of biosynthetic gene clusters to explore secondary metabolites of Streptomyces sp.</title>
        <authorList>
            <person name="Baig A."/>
            <person name="Ajitkumar Shintre N."/>
            <person name="Kumar H."/>
            <person name="Anbarasu A."/>
            <person name="Ramaiah S."/>
        </authorList>
    </citation>
    <scope>NUCLEOTIDE SEQUENCE [LARGE SCALE GENOMIC DNA]</scope>
    <source>
        <strain evidence="5 6">A01</strain>
    </source>
</reference>
<accession>A0ABV5DTD6</accession>
<keyword evidence="1" id="KW-0378">Hydrolase</keyword>
<evidence type="ECO:0000313" key="5">
    <source>
        <dbReference type="EMBL" id="MFB8767856.1"/>
    </source>
</evidence>
<gene>
    <name evidence="5" type="ORF">VSQ78_09090</name>
</gene>
<dbReference type="SUPFAM" id="SSF49265">
    <property type="entry name" value="Fibronectin type III"/>
    <property type="match status" value="1"/>
</dbReference>
<dbReference type="EMBL" id="JAYMRS010000002">
    <property type="protein sequence ID" value="MFB8767856.1"/>
    <property type="molecule type" value="Genomic_DNA"/>
</dbReference>
<evidence type="ECO:0000256" key="2">
    <source>
        <dbReference type="ARBA" id="ARBA00023326"/>
    </source>
</evidence>
<evidence type="ECO:0000313" key="6">
    <source>
        <dbReference type="Proteomes" id="UP001585053"/>
    </source>
</evidence>
<protein>
    <recommendedName>
        <fullName evidence="4">Fibronectin type-III domain-containing protein</fullName>
    </recommendedName>
</protein>